<dbReference type="SUPFAM" id="SSF46689">
    <property type="entry name" value="Homeodomain-like"/>
    <property type="match status" value="1"/>
</dbReference>
<reference evidence="5 6" key="1">
    <citation type="submission" date="2014-07" db="EMBL/GenBank/DDBJ databases">
        <authorList>
            <person name="Wibberg Daniel"/>
        </authorList>
    </citation>
    <scope>NUCLEOTIDE SEQUENCE [LARGE SCALE GENOMIC DNA]</scope>
</reference>
<evidence type="ECO:0000256" key="1">
    <source>
        <dbReference type="ARBA" id="ARBA00022491"/>
    </source>
</evidence>
<dbReference type="PANTHER" id="PTHR43479:SF7">
    <property type="entry name" value="TETR-FAMILY TRANSCRIPTIONAL REGULATOR"/>
    <property type="match status" value="1"/>
</dbReference>
<evidence type="ECO:0000256" key="2">
    <source>
        <dbReference type="ARBA" id="ARBA00023125"/>
    </source>
</evidence>
<dbReference type="InterPro" id="IPR050624">
    <property type="entry name" value="HTH-type_Tx_Regulator"/>
</dbReference>
<dbReference type="AlphaFoldDB" id="A0A090KP75"/>
<organism evidence="5 6">
    <name type="scientific">Caldibacillus thermoamylovorans</name>
    <dbReference type="NCBI Taxonomy" id="35841"/>
    <lineage>
        <taxon>Bacteria</taxon>
        <taxon>Bacillati</taxon>
        <taxon>Bacillota</taxon>
        <taxon>Bacilli</taxon>
        <taxon>Bacillales</taxon>
        <taxon>Bacillaceae</taxon>
        <taxon>Caldibacillus</taxon>
    </lineage>
</organism>
<dbReference type="InterPro" id="IPR009057">
    <property type="entry name" value="Homeodomain-like_sf"/>
</dbReference>
<evidence type="ECO:0000259" key="4">
    <source>
        <dbReference type="PROSITE" id="PS50977"/>
    </source>
</evidence>
<accession>A0A090KP75</accession>
<dbReference type="Gene3D" id="1.10.357.10">
    <property type="entry name" value="Tetracycline Repressor, domain 2"/>
    <property type="match status" value="1"/>
</dbReference>
<dbReference type="GO" id="GO:0003677">
    <property type="term" value="F:DNA binding"/>
    <property type="evidence" value="ECO:0007669"/>
    <property type="project" value="UniProtKB-UniRule"/>
</dbReference>
<feature type="DNA-binding region" description="H-T-H motif" evidence="3">
    <location>
        <begin position="50"/>
        <end position="69"/>
    </location>
</feature>
<proteinExistence type="predicted"/>
<feature type="domain" description="HTH tetR-type" evidence="4">
    <location>
        <begin position="27"/>
        <end position="87"/>
    </location>
</feature>
<keyword evidence="2 3" id="KW-0238">DNA-binding</keyword>
<dbReference type="PROSITE" id="PS50977">
    <property type="entry name" value="HTH_TETR_2"/>
    <property type="match status" value="1"/>
</dbReference>
<gene>
    <name evidence="5" type="ORF">BT1A1_0594</name>
</gene>
<dbReference type="EMBL" id="CCRF01000022">
    <property type="protein sequence ID" value="CEE00449.1"/>
    <property type="molecule type" value="Genomic_DNA"/>
</dbReference>
<keyword evidence="6" id="KW-1185">Reference proteome</keyword>
<evidence type="ECO:0000256" key="3">
    <source>
        <dbReference type="PROSITE-ProRule" id="PRU00335"/>
    </source>
</evidence>
<protein>
    <recommendedName>
        <fullName evidence="4">HTH tetR-type domain-containing protein</fullName>
    </recommendedName>
</protein>
<dbReference type="InterPro" id="IPR001647">
    <property type="entry name" value="HTH_TetR"/>
</dbReference>
<sequence>MTICSKTYKIIINVQKVGGIVVDIRVVKTKENIVKSFFELLEIERYQNITVEQICQYARCSRSTFYSHYDSKENVLKEIIDGYMNQFNAYAKKRFKENTDFKNLLVRLINELIIPEKKRIQKLFQIELGGFGLANRFENFCKEVFITHYSDIPSRNLISELYAACVVKVLEAIVEERLEENDLRIINEMQKKLFNSSIFKGY</sequence>
<evidence type="ECO:0000313" key="6">
    <source>
        <dbReference type="Proteomes" id="UP000040576"/>
    </source>
</evidence>
<keyword evidence="1" id="KW-0678">Repressor</keyword>
<dbReference type="Proteomes" id="UP000040576">
    <property type="component" value="Unassembled WGS sequence"/>
</dbReference>
<name>A0A090KP75_9BACI</name>
<dbReference type="Pfam" id="PF00440">
    <property type="entry name" value="TetR_N"/>
    <property type="match status" value="1"/>
</dbReference>
<dbReference type="PANTHER" id="PTHR43479">
    <property type="entry name" value="ACREF/ENVCD OPERON REPRESSOR-RELATED"/>
    <property type="match status" value="1"/>
</dbReference>
<evidence type="ECO:0000313" key="5">
    <source>
        <dbReference type="EMBL" id="CEE00449.1"/>
    </source>
</evidence>